<evidence type="ECO:0000259" key="4">
    <source>
        <dbReference type="Pfam" id="PF01551"/>
    </source>
</evidence>
<feature type="compositionally biased region" description="Low complexity" evidence="2">
    <location>
        <begin position="294"/>
        <end position="306"/>
    </location>
</feature>
<keyword evidence="3" id="KW-0732">Signal</keyword>
<evidence type="ECO:0000256" key="3">
    <source>
        <dbReference type="SAM" id="SignalP"/>
    </source>
</evidence>
<sequence length="456" mass="48559">MSIKSSRFLCAFAAAALAIAATSPSQADERDDLLKKKQEQERQIENYKSSLEGVNTNLQKVYLDLQQTQAQIPVAEAELKTAKSELAAATRQQEAVAGQLQAAQSELSSIEKEVRSGEKTIAVTRKDLGTVARAEYRGDALPSTWDLMVGSRSSEDFYNSVSATRAAFRKQTAALQKVQQKTAMARNRQARQSAVRKRVAQLKSEADALVADKTSKQTAAESKAKQLSSLQTTYTTQSQQLEAQKGQFQTSIQEVNTARDATASQIAAIDAENRRKAEAAAAAAQAEAKKNSAKKAPAAPAQPQQPAGGGGGAGQSVVGGGFLVPVIPRPLQVTSPFGMRYYPFGGYYMHNGVDLRSRCGQAQVAAGDGIVAKTVPAPGNSTHGNQVFLNLGVVNGHSWVVVTNHMSGFAVSAGQTVKKGQLIGWTGQTGQVTGCHVHMEVWRDGKVINPMSLPGF</sequence>
<feature type="domain" description="M23ase beta-sheet core" evidence="4">
    <location>
        <begin position="349"/>
        <end position="450"/>
    </location>
</feature>
<name>A0A179B4U1_9ACTO</name>
<evidence type="ECO:0000313" key="5">
    <source>
        <dbReference type="EMBL" id="OAP86712.1"/>
    </source>
</evidence>
<dbReference type="InterPro" id="IPR050570">
    <property type="entry name" value="Cell_wall_metabolism_enzyme"/>
</dbReference>
<feature type="signal peptide" evidence="3">
    <location>
        <begin position="1"/>
        <end position="27"/>
    </location>
</feature>
<comment type="caution">
    <text evidence="5">The sequence shown here is derived from an EMBL/GenBank/DDBJ whole genome shotgun (WGS) entry which is preliminary data.</text>
</comment>
<dbReference type="SUPFAM" id="SSF51261">
    <property type="entry name" value="Duplicated hybrid motif"/>
    <property type="match status" value="1"/>
</dbReference>
<keyword evidence="1" id="KW-0175">Coiled coil</keyword>
<evidence type="ECO:0000313" key="6">
    <source>
        <dbReference type="Proteomes" id="UP000078368"/>
    </source>
</evidence>
<dbReference type="InterPro" id="IPR016047">
    <property type="entry name" value="M23ase_b-sheet_dom"/>
</dbReference>
<dbReference type="AlphaFoldDB" id="A0A179B4U1"/>
<gene>
    <name evidence="5" type="ORF">A4H34_06230</name>
</gene>
<dbReference type="PANTHER" id="PTHR21666:SF270">
    <property type="entry name" value="MUREIN HYDROLASE ACTIVATOR ENVC"/>
    <property type="match status" value="1"/>
</dbReference>
<protein>
    <submittedName>
        <fullName evidence="5">Peptidase M23</fullName>
    </submittedName>
</protein>
<dbReference type="Gene3D" id="6.10.250.3150">
    <property type="match status" value="1"/>
</dbReference>
<keyword evidence="6" id="KW-1185">Reference proteome</keyword>
<dbReference type="SUPFAM" id="SSF57997">
    <property type="entry name" value="Tropomyosin"/>
    <property type="match status" value="1"/>
</dbReference>
<feature type="region of interest" description="Disordered" evidence="2">
    <location>
        <begin position="280"/>
        <end position="314"/>
    </location>
</feature>
<dbReference type="InterPro" id="IPR011055">
    <property type="entry name" value="Dup_hybrid_motif"/>
</dbReference>
<dbReference type="OrthoDB" id="1099523at2"/>
<dbReference type="EMBL" id="LVZK01000001">
    <property type="protein sequence ID" value="OAP86712.1"/>
    <property type="molecule type" value="Genomic_DNA"/>
</dbReference>
<dbReference type="GO" id="GO:0004222">
    <property type="term" value="F:metalloendopeptidase activity"/>
    <property type="evidence" value="ECO:0007669"/>
    <property type="project" value="TreeGrafter"/>
</dbReference>
<evidence type="ECO:0000256" key="2">
    <source>
        <dbReference type="SAM" id="MobiDB-lite"/>
    </source>
</evidence>
<dbReference type="RefSeq" id="WP_009198995.1">
    <property type="nucleotide sequence ID" value="NZ_LVZK01000001.1"/>
</dbReference>
<feature type="coiled-coil region" evidence="1">
    <location>
        <begin position="30"/>
        <end position="120"/>
    </location>
</feature>
<dbReference type="PANTHER" id="PTHR21666">
    <property type="entry name" value="PEPTIDASE-RELATED"/>
    <property type="match status" value="1"/>
</dbReference>
<dbReference type="Gene3D" id="2.70.70.10">
    <property type="entry name" value="Glucose Permease (Domain IIA)"/>
    <property type="match status" value="1"/>
</dbReference>
<dbReference type="STRING" id="1823756.A4H34_06230"/>
<dbReference type="Proteomes" id="UP000078368">
    <property type="component" value="Unassembled WGS sequence"/>
</dbReference>
<proteinExistence type="predicted"/>
<dbReference type="Pfam" id="PF01551">
    <property type="entry name" value="Peptidase_M23"/>
    <property type="match status" value="1"/>
</dbReference>
<dbReference type="CDD" id="cd12797">
    <property type="entry name" value="M23_peptidase"/>
    <property type="match status" value="1"/>
</dbReference>
<reference evidence="5" key="1">
    <citation type="submission" date="2016-04" db="EMBL/GenBank/DDBJ databases">
        <title>Peptidophaga gingivicola gen. nov., sp. nov., isolated from human subgingival plaque.</title>
        <authorList>
            <person name="Beall C.J."/>
            <person name="Mokrzan E.M."/>
            <person name="Griffen A.L."/>
            <person name="Leys E.J."/>
        </authorList>
    </citation>
    <scope>NUCLEOTIDE SEQUENCE [LARGE SCALE GENOMIC DNA]</scope>
    <source>
        <strain evidence="5">BA112</strain>
    </source>
</reference>
<feature type="chain" id="PRO_5008098990" evidence="3">
    <location>
        <begin position="28"/>
        <end position="456"/>
    </location>
</feature>
<accession>A0A179B4U1</accession>
<evidence type="ECO:0000256" key="1">
    <source>
        <dbReference type="SAM" id="Coils"/>
    </source>
</evidence>
<organism evidence="5 6">
    <name type="scientific">Peptidiphaga gingivicola</name>
    <dbReference type="NCBI Taxonomy" id="2741497"/>
    <lineage>
        <taxon>Bacteria</taxon>
        <taxon>Bacillati</taxon>
        <taxon>Actinomycetota</taxon>
        <taxon>Actinomycetes</taxon>
        <taxon>Actinomycetales</taxon>
        <taxon>Actinomycetaceae</taxon>
        <taxon>Peptidiphaga</taxon>
    </lineage>
</organism>